<organism evidence="1 2">
    <name type="scientific">Parelaphostrongylus tenuis</name>
    <name type="common">Meningeal worm</name>
    <dbReference type="NCBI Taxonomy" id="148309"/>
    <lineage>
        <taxon>Eukaryota</taxon>
        <taxon>Metazoa</taxon>
        <taxon>Ecdysozoa</taxon>
        <taxon>Nematoda</taxon>
        <taxon>Chromadorea</taxon>
        <taxon>Rhabditida</taxon>
        <taxon>Rhabditina</taxon>
        <taxon>Rhabditomorpha</taxon>
        <taxon>Strongyloidea</taxon>
        <taxon>Metastrongylidae</taxon>
        <taxon>Parelaphostrongylus</taxon>
    </lineage>
</organism>
<reference evidence="1" key="1">
    <citation type="submission" date="2021-06" db="EMBL/GenBank/DDBJ databases">
        <title>Parelaphostrongylus tenuis whole genome reference sequence.</title>
        <authorList>
            <person name="Garwood T.J."/>
            <person name="Larsen P.A."/>
            <person name="Fountain-Jones N.M."/>
            <person name="Garbe J.R."/>
            <person name="Macchietto M.G."/>
            <person name="Kania S.A."/>
            <person name="Gerhold R.W."/>
            <person name="Richards J.E."/>
            <person name="Wolf T.M."/>
        </authorList>
    </citation>
    <scope>NUCLEOTIDE SEQUENCE</scope>
    <source>
        <strain evidence="1">MNPRO001-30</strain>
        <tissue evidence="1">Meninges</tissue>
    </source>
</reference>
<evidence type="ECO:0000313" key="2">
    <source>
        <dbReference type="Proteomes" id="UP001196413"/>
    </source>
</evidence>
<sequence>MEDCEKKLAEDPNMLFSLGHAVKRFPHSFLIFDEKALLPKRVRPDSAAYEAAQISLCFYDKRSYAVRSIVFDDLYVLS</sequence>
<accession>A0AAD5MDW2</accession>
<dbReference type="EMBL" id="JAHQIW010002666">
    <property type="protein sequence ID" value="KAJ1356030.1"/>
    <property type="molecule type" value="Genomic_DNA"/>
</dbReference>
<name>A0AAD5MDW2_PARTN</name>
<dbReference type="Proteomes" id="UP001196413">
    <property type="component" value="Unassembled WGS sequence"/>
</dbReference>
<keyword evidence="2" id="KW-1185">Reference proteome</keyword>
<evidence type="ECO:0000313" key="1">
    <source>
        <dbReference type="EMBL" id="KAJ1356030.1"/>
    </source>
</evidence>
<proteinExistence type="predicted"/>
<gene>
    <name evidence="1" type="ORF">KIN20_013646</name>
</gene>
<protein>
    <submittedName>
        <fullName evidence="1">Uncharacterized protein</fullName>
    </submittedName>
</protein>
<dbReference type="AlphaFoldDB" id="A0AAD5MDW2"/>
<comment type="caution">
    <text evidence="1">The sequence shown here is derived from an EMBL/GenBank/DDBJ whole genome shotgun (WGS) entry which is preliminary data.</text>
</comment>